<dbReference type="OrthoDB" id="10260857at2759"/>
<accession>T0Q7I4</accession>
<dbReference type="InterPro" id="IPR016135">
    <property type="entry name" value="UBQ-conjugating_enzyme/RWD"/>
</dbReference>
<evidence type="ECO:0000313" key="10">
    <source>
        <dbReference type="EMBL" id="EQC30571.1"/>
    </source>
</evidence>
<dbReference type="VEuPathDB" id="FungiDB:SDRG_11629"/>
<comment type="subcellular location">
    <subcellularLocation>
        <location evidence="1">Endosome</location>
    </subcellularLocation>
</comment>
<proteinExistence type="inferred from homology"/>
<feature type="compositionally biased region" description="Basic and acidic residues" evidence="8">
    <location>
        <begin position="182"/>
        <end position="196"/>
    </location>
</feature>
<evidence type="ECO:0000259" key="9">
    <source>
        <dbReference type="PROSITE" id="PS51314"/>
    </source>
</evidence>
<dbReference type="CDD" id="cd11685">
    <property type="entry name" value="UEV_TSG101-like"/>
    <property type="match status" value="1"/>
</dbReference>
<dbReference type="RefSeq" id="XP_008615897.1">
    <property type="nucleotide sequence ID" value="XM_008617675.1"/>
</dbReference>
<dbReference type="STRING" id="1156394.T0Q7I4"/>
<sequence>MSFFFGKAPPKPAPPVHSTGASSELMRLRGRQIASLVRAGGQAINHEQSIFDVVVRLADARSLTLRISLPDEFPMQAPLIQTTSRVQHSWLDAQCRVVGHIDLASWGVHADLGRIVNDILSEFQRNPPVVAGRATSTPPPAYHPPASPAYTQPFYPSSSGAASYSTPYNNTTSASSQSSPYAREKTPPPLKARDPYMHTQTPAIPTSFPELDELSITQLEKLVSDRQALKAYIRNMDAVINFMKLYDDLVKGNAELAEKNLSYEGTLAALQKDVQGLKSQVQAAQEVLSLKQARQQEILSRVRGDVLVARVVQAADEVDEVTEDIGSRFTNGDINVSQFLAEFLPSRKLYHQRMAKVERFTQQQQ</sequence>
<dbReference type="Pfam" id="PF07200">
    <property type="entry name" value="Mod_r"/>
    <property type="match status" value="1"/>
</dbReference>
<dbReference type="InterPro" id="IPR009851">
    <property type="entry name" value="Mod_r"/>
</dbReference>
<dbReference type="GeneID" id="19952356"/>
<dbReference type="Gene3D" id="1.10.287.660">
    <property type="entry name" value="Helix hairpin bin"/>
    <property type="match status" value="1"/>
</dbReference>
<keyword evidence="3 6" id="KW-0813">Transport</keyword>
<dbReference type="OMA" id="HPWCNEH"/>
<dbReference type="PROSITE" id="PS51314">
    <property type="entry name" value="VPS37_C"/>
    <property type="match status" value="1"/>
</dbReference>
<evidence type="ECO:0000256" key="2">
    <source>
        <dbReference type="ARBA" id="ARBA00007617"/>
    </source>
</evidence>
<feature type="region of interest" description="Disordered" evidence="8">
    <location>
        <begin position="161"/>
        <end position="206"/>
    </location>
</feature>
<feature type="compositionally biased region" description="Pro residues" evidence="8">
    <location>
        <begin position="137"/>
        <end position="147"/>
    </location>
</feature>
<dbReference type="InParanoid" id="T0Q7I4"/>
<dbReference type="InterPro" id="IPR029012">
    <property type="entry name" value="Helix_hairpin_bin_sf"/>
</dbReference>
<dbReference type="GO" id="GO:0006612">
    <property type="term" value="P:protein targeting to membrane"/>
    <property type="evidence" value="ECO:0007669"/>
    <property type="project" value="TreeGrafter"/>
</dbReference>
<organism evidence="10 11">
    <name type="scientific">Saprolegnia diclina (strain VS20)</name>
    <dbReference type="NCBI Taxonomy" id="1156394"/>
    <lineage>
        <taxon>Eukaryota</taxon>
        <taxon>Sar</taxon>
        <taxon>Stramenopiles</taxon>
        <taxon>Oomycota</taxon>
        <taxon>Saprolegniomycetes</taxon>
        <taxon>Saprolegniales</taxon>
        <taxon>Saprolegniaceae</taxon>
        <taxon>Saprolegnia</taxon>
    </lineage>
</organism>
<feature type="coiled-coil region" evidence="7">
    <location>
        <begin position="253"/>
        <end position="287"/>
    </location>
</feature>
<evidence type="ECO:0000256" key="7">
    <source>
        <dbReference type="SAM" id="Coils"/>
    </source>
</evidence>
<dbReference type="GO" id="GO:0000813">
    <property type="term" value="C:ESCRT I complex"/>
    <property type="evidence" value="ECO:0007669"/>
    <property type="project" value="TreeGrafter"/>
</dbReference>
<dbReference type="GO" id="GO:0006623">
    <property type="term" value="P:protein targeting to vacuole"/>
    <property type="evidence" value="ECO:0007669"/>
    <property type="project" value="TreeGrafter"/>
</dbReference>
<feature type="region of interest" description="Disordered" evidence="8">
    <location>
        <begin position="1"/>
        <end position="21"/>
    </location>
</feature>
<feature type="compositionally biased region" description="Polar residues" evidence="8">
    <location>
        <begin position="161"/>
        <end position="180"/>
    </location>
</feature>
<dbReference type="SUPFAM" id="SSF140111">
    <property type="entry name" value="Endosomal sorting complex assembly domain"/>
    <property type="match status" value="1"/>
</dbReference>
<dbReference type="Proteomes" id="UP000030762">
    <property type="component" value="Unassembled WGS sequence"/>
</dbReference>
<feature type="region of interest" description="Disordered" evidence="8">
    <location>
        <begin position="130"/>
        <end position="149"/>
    </location>
</feature>
<dbReference type="EMBL" id="JH767174">
    <property type="protein sequence ID" value="EQC30571.1"/>
    <property type="molecule type" value="Genomic_DNA"/>
</dbReference>
<keyword evidence="11" id="KW-1185">Reference proteome</keyword>
<dbReference type="PANTHER" id="PTHR13678:SF2">
    <property type="entry name" value="VACUOLAR PROTEIN SORTING-ASSOCIATED PROTEIN 37A"/>
    <property type="match status" value="1"/>
</dbReference>
<gene>
    <name evidence="10" type="ORF">SDRG_11629</name>
</gene>
<evidence type="ECO:0000256" key="5">
    <source>
        <dbReference type="ARBA" id="ARBA00022927"/>
    </source>
</evidence>
<evidence type="ECO:0000256" key="4">
    <source>
        <dbReference type="ARBA" id="ARBA00022753"/>
    </source>
</evidence>
<name>T0Q7I4_SAPDV</name>
<dbReference type="AlphaFoldDB" id="T0Q7I4"/>
<reference evidence="10 11" key="1">
    <citation type="submission" date="2012-04" db="EMBL/GenBank/DDBJ databases">
        <title>The Genome Sequence of Saprolegnia declina VS20.</title>
        <authorList>
            <consortium name="The Broad Institute Genome Sequencing Platform"/>
            <person name="Russ C."/>
            <person name="Nusbaum C."/>
            <person name="Tyler B."/>
            <person name="van West P."/>
            <person name="Dieguez-Uribeondo J."/>
            <person name="de Bruijn I."/>
            <person name="Tripathy S."/>
            <person name="Jiang R."/>
            <person name="Young S.K."/>
            <person name="Zeng Q."/>
            <person name="Gargeya S."/>
            <person name="Fitzgerald M."/>
            <person name="Haas B."/>
            <person name="Abouelleil A."/>
            <person name="Alvarado L."/>
            <person name="Arachchi H.M."/>
            <person name="Berlin A."/>
            <person name="Chapman S.B."/>
            <person name="Goldberg J."/>
            <person name="Griggs A."/>
            <person name="Gujja S."/>
            <person name="Hansen M."/>
            <person name="Howarth C."/>
            <person name="Imamovic A."/>
            <person name="Larimer J."/>
            <person name="McCowen C."/>
            <person name="Montmayeur A."/>
            <person name="Murphy C."/>
            <person name="Neiman D."/>
            <person name="Pearson M."/>
            <person name="Priest M."/>
            <person name="Roberts A."/>
            <person name="Saif S."/>
            <person name="Shea T."/>
            <person name="Sisk P."/>
            <person name="Sykes S."/>
            <person name="Wortman J."/>
            <person name="Nusbaum C."/>
            <person name="Birren B."/>
        </authorList>
    </citation>
    <scope>NUCLEOTIDE SEQUENCE [LARGE SCALE GENOMIC DNA]</scope>
    <source>
        <strain evidence="10 11">VS20</strain>
    </source>
</reference>
<dbReference type="SUPFAM" id="SSF54495">
    <property type="entry name" value="UBC-like"/>
    <property type="match status" value="1"/>
</dbReference>
<protein>
    <recommendedName>
        <fullName evidence="9">VPS37 C-terminal domain-containing protein</fullName>
    </recommendedName>
</protein>
<evidence type="ECO:0000256" key="8">
    <source>
        <dbReference type="SAM" id="MobiDB-lite"/>
    </source>
</evidence>
<comment type="similarity">
    <text evidence="2">Belongs to the VPS37 family.</text>
</comment>
<keyword evidence="4" id="KW-0967">Endosome</keyword>
<keyword evidence="7" id="KW-0175">Coiled coil</keyword>
<evidence type="ECO:0000313" key="11">
    <source>
        <dbReference type="Proteomes" id="UP000030762"/>
    </source>
</evidence>
<evidence type="ECO:0000256" key="6">
    <source>
        <dbReference type="PROSITE-ProRule" id="PRU00646"/>
    </source>
</evidence>
<dbReference type="InterPro" id="IPR037202">
    <property type="entry name" value="ESCRT_assembly_dom"/>
</dbReference>
<dbReference type="PANTHER" id="PTHR13678">
    <property type="entry name" value="VACUOLAR PROTEIN SORTING-ASSOCIATED PROTEIN 37"/>
    <property type="match status" value="1"/>
</dbReference>
<dbReference type="GO" id="GO:0043162">
    <property type="term" value="P:ubiquitin-dependent protein catabolic process via the multivesicular body sorting pathway"/>
    <property type="evidence" value="ECO:0007669"/>
    <property type="project" value="TreeGrafter"/>
</dbReference>
<evidence type="ECO:0000256" key="1">
    <source>
        <dbReference type="ARBA" id="ARBA00004177"/>
    </source>
</evidence>
<dbReference type="eggNOG" id="KOG3270">
    <property type="taxonomic scope" value="Eukaryota"/>
</dbReference>
<keyword evidence="5 6" id="KW-0653">Protein transport</keyword>
<evidence type="ECO:0000256" key="3">
    <source>
        <dbReference type="ARBA" id="ARBA00022448"/>
    </source>
</evidence>
<feature type="domain" description="VPS37 C-terminal" evidence="9">
    <location>
        <begin position="285"/>
        <end position="365"/>
    </location>
</feature>